<dbReference type="PROSITE" id="PS51000">
    <property type="entry name" value="HTH_DEOR_2"/>
    <property type="match status" value="1"/>
</dbReference>
<evidence type="ECO:0000256" key="3">
    <source>
        <dbReference type="ARBA" id="ARBA00023163"/>
    </source>
</evidence>
<dbReference type="Gene3D" id="1.10.10.10">
    <property type="entry name" value="Winged helix-like DNA-binding domain superfamily/Winged helix DNA-binding domain"/>
    <property type="match status" value="1"/>
</dbReference>
<dbReference type="InterPro" id="IPR036390">
    <property type="entry name" value="WH_DNA-bd_sf"/>
</dbReference>
<dbReference type="InterPro" id="IPR001034">
    <property type="entry name" value="DeoR_HTH"/>
</dbReference>
<dbReference type="GeneID" id="90660635"/>
<dbReference type="AlphaFoldDB" id="C7H375"/>
<dbReference type="SMART" id="SM00420">
    <property type="entry name" value="HTH_DEOR"/>
    <property type="match status" value="1"/>
</dbReference>
<comment type="caution">
    <text evidence="5">The sequence shown here is derived from an EMBL/GenBank/DDBJ whole genome shotgun (WGS) entry which is preliminary data.</text>
</comment>
<organism evidence="5 6">
    <name type="scientific">Faecalibacterium duncaniae (strain DSM 17677 / JCM 31915 / A2-165)</name>
    <name type="common">Faecalibacterium prausnitzii</name>
    <dbReference type="NCBI Taxonomy" id="411483"/>
    <lineage>
        <taxon>Bacteria</taxon>
        <taxon>Bacillati</taxon>
        <taxon>Bacillota</taxon>
        <taxon>Clostridia</taxon>
        <taxon>Eubacteriales</taxon>
        <taxon>Oscillospiraceae</taxon>
        <taxon>Faecalibacterium</taxon>
    </lineage>
</organism>
<dbReference type="Pfam" id="PF08220">
    <property type="entry name" value="HTH_DeoR"/>
    <property type="match status" value="1"/>
</dbReference>
<dbReference type="InterPro" id="IPR018356">
    <property type="entry name" value="Tscrpt_reg_HTH_DeoR_CS"/>
</dbReference>
<dbReference type="SUPFAM" id="SSF46785">
    <property type="entry name" value="Winged helix' DNA-binding domain"/>
    <property type="match status" value="1"/>
</dbReference>
<gene>
    <name evidence="5" type="ORF">FAEPRAA2165_00734</name>
</gene>
<dbReference type="PANTHER" id="PTHR30363">
    <property type="entry name" value="HTH-TYPE TRANSCRIPTIONAL REGULATOR SRLR-RELATED"/>
    <property type="match status" value="1"/>
</dbReference>
<dbReference type="PATRIC" id="fig|411483.3.peg.854"/>
<dbReference type="Pfam" id="PF00455">
    <property type="entry name" value="DeoRC"/>
    <property type="match status" value="1"/>
</dbReference>
<keyword evidence="2" id="KW-0238">DNA-binding</keyword>
<proteinExistence type="predicted"/>
<dbReference type="PROSITE" id="PS00894">
    <property type="entry name" value="HTH_DEOR_1"/>
    <property type="match status" value="1"/>
</dbReference>
<sequence>MFPMLAEERFSLILDLLARQRTATVQELCEALNASESTIRRDLNELDKLGKLNKVHGGATLPDSPFRTDEPTMAAKEELAVSQKQSIAQAAAELILPEDFIYLDAGSSTLALARALSGPALNASYVTNGVAHARLLAQKGCRVFLPGGLLRPQTEAIIGAAALTAIQQYNFTKAFMGANGVALGSGFTTPDPEEAAVKAAALHRAREAWFLVDDTKFAQVYPAVICDLHSGAILTNRCPNPKYRQYTLIKETEV</sequence>
<evidence type="ECO:0000313" key="5">
    <source>
        <dbReference type="EMBL" id="EEU97640.1"/>
    </source>
</evidence>
<keyword evidence="3" id="KW-0804">Transcription</keyword>
<dbReference type="EMBL" id="ACOP02000014">
    <property type="protein sequence ID" value="EEU97640.1"/>
    <property type="molecule type" value="Genomic_DNA"/>
</dbReference>
<evidence type="ECO:0000256" key="1">
    <source>
        <dbReference type="ARBA" id="ARBA00023015"/>
    </source>
</evidence>
<dbReference type="SMART" id="SM01134">
    <property type="entry name" value="DeoRC"/>
    <property type="match status" value="1"/>
</dbReference>
<dbReference type="InterPro" id="IPR037171">
    <property type="entry name" value="NagB/RpiA_transferase-like"/>
</dbReference>
<dbReference type="InterPro" id="IPR036388">
    <property type="entry name" value="WH-like_DNA-bd_sf"/>
</dbReference>
<dbReference type="GO" id="GO:0003677">
    <property type="term" value="F:DNA binding"/>
    <property type="evidence" value="ECO:0007669"/>
    <property type="project" value="UniProtKB-KW"/>
</dbReference>
<dbReference type="InterPro" id="IPR050313">
    <property type="entry name" value="Carb_Metab_HTH_regulators"/>
</dbReference>
<dbReference type="STRING" id="411483.FAEPRAA2165_00734"/>
<evidence type="ECO:0000256" key="2">
    <source>
        <dbReference type="ARBA" id="ARBA00023125"/>
    </source>
</evidence>
<dbReference type="RefSeq" id="WP_005930387.1">
    <property type="nucleotide sequence ID" value="NZ_CP048437.1"/>
</dbReference>
<evidence type="ECO:0000313" key="6">
    <source>
        <dbReference type="Proteomes" id="UP000004619"/>
    </source>
</evidence>
<name>C7H375_FAED2</name>
<dbReference type="InterPro" id="IPR014036">
    <property type="entry name" value="DeoR-like_C"/>
</dbReference>
<dbReference type="Proteomes" id="UP000004619">
    <property type="component" value="Unassembled WGS sequence"/>
</dbReference>
<dbReference type="GO" id="GO:0003700">
    <property type="term" value="F:DNA-binding transcription factor activity"/>
    <property type="evidence" value="ECO:0007669"/>
    <property type="project" value="InterPro"/>
</dbReference>
<accession>C7H375</accession>
<dbReference type="PANTHER" id="PTHR30363:SF56">
    <property type="entry name" value="TRANSCRIPTIONAL REGULATOR, DEOR FAMILY"/>
    <property type="match status" value="1"/>
</dbReference>
<protein>
    <submittedName>
        <fullName evidence="5">Transcriptional regulator, DeoR family</fullName>
    </submittedName>
</protein>
<evidence type="ECO:0000259" key="4">
    <source>
        <dbReference type="PROSITE" id="PS51000"/>
    </source>
</evidence>
<dbReference type="Gene3D" id="3.40.50.1360">
    <property type="match status" value="1"/>
</dbReference>
<dbReference type="eggNOG" id="COG1349">
    <property type="taxonomic scope" value="Bacteria"/>
</dbReference>
<reference evidence="5" key="1">
    <citation type="submission" date="2009-08" db="EMBL/GenBank/DDBJ databases">
        <authorList>
            <person name="Weinstock G."/>
            <person name="Sodergren E."/>
            <person name="Clifton S."/>
            <person name="Fulton L."/>
            <person name="Fulton B."/>
            <person name="Courtney L."/>
            <person name="Fronick C."/>
            <person name="Harrison M."/>
            <person name="Strong C."/>
            <person name="Farmer C."/>
            <person name="Delahaunty K."/>
            <person name="Markovic C."/>
            <person name="Hall O."/>
            <person name="Minx P."/>
            <person name="Tomlinson C."/>
            <person name="Mitreva M."/>
            <person name="Nelson J."/>
            <person name="Hou S."/>
            <person name="Wollam A."/>
            <person name="Pepin K.H."/>
            <person name="Johnson M."/>
            <person name="Bhonagiri V."/>
            <person name="Nash W.E."/>
            <person name="Warren W."/>
            <person name="Chinwalla A."/>
            <person name="Mardis E.R."/>
            <person name="Wilson R.K."/>
        </authorList>
    </citation>
    <scope>NUCLEOTIDE SEQUENCE [LARGE SCALE GENOMIC DNA]</scope>
    <source>
        <strain evidence="5">A2-165</strain>
    </source>
</reference>
<feature type="domain" description="HTH deoR-type" evidence="4">
    <location>
        <begin position="6"/>
        <end position="61"/>
    </location>
</feature>
<keyword evidence="6" id="KW-1185">Reference proteome</keyword>
<dbReference type="PRINTS" id="PR00037">
    <property type="entry name" value="HTHLACR"/>
</dbReference>
<dbReference type="HOGENOM" id="CLU_060699_1_3_9"/>
<dbReference type="SUPFAM" id="SSF100950">
    <property type="entry name" value="NagB/RpiA/CoA transferase-like"/>
    <property type="match status" value="1"/>
</dbReference>
<keyword evidence="1" id="KW-0805">Transcription regulation</keyword>